<dbReference type="Pfam" id="PF14559">
    <property type="entry name" value="TPR_19"/>
    <property type="match status" value="1"/>
</dbReference>
<dbReference type="AlphaFoldDB" id="A0A375IPF2"/>
<evidence type="ECO:0000256" key="1">
    <source>
        <dbReference type="SAM" id="MobiDB-lite"/>
    </source>
</evidence>
<dbReference type="Gene3D" id="1.25.40.10">
    <property type="entry name" value="Tetratricopeptide repeat domain"/>
    <property type="match status" value="1"/>
</dbReference>
<dbReference type="SUPFAM" id="SSF48452">
    <property type="entry name" value="TPR-like"/>
    <property type="match status" value="1"/>
</dbReference>
<proteinExistence type="predicted"/>
<name>A0A375IPF2_9BURK</name>
<dbReference type="Proteomes" id="UP000255505">
    <property type="component" value="Plasmid II"/>
</dbReference>
<accession>A0A375IPF2</accession>
<keyword evidence="2" id="KW-0614">Plasmid</keyword>
<organism evidence="2 3">
    <name type="scientific">Cupriavidus taiwanensis</name>
    <dbReference type="NCBI Taxonomy" id="164546"/>
    <lineage>
        <taxon>Bacteria</taxon>
        <taxon>Pseudomonadati</taxon>
        <taxon>Pseudomonadota</taxon>
        <taxon>Betaproteobacteria</taxon>
        <taxon>Burkholderiales</taxon>
        <taxon>Burkholderiaceae</taxon>
        <taxon>Cupriavidus</taxon>
    </lineage>
</organism>
<evidence type="ECO:0000313" key="2">
    <source>
        <dbReference type="EMBL" id="SPK75135.1"/>
    </source>
</evidence>
<dbReference type="EMBL" id="LT991977">
    <property type="protein sequence ID" value="SPK75135.1"/>
    <property type="molecule type" value="Genomic_DNA"/>
</dbReference>
<reference evidence="2 3" key="1">
    <citation type="submission" date="2018-01" db="EMBL/GenBank/DDBJ databases">
        <authorList>
            <person name="Gaut B.S."/>
            <person name="Morton B.R."/>
            <person name="Clegg M.T."/>
            <person name="Duvall M.R."/>
        </authorList>
    </citation>
    <scope>NUCLEOTIDE SEQUENCE [LARGE SCALE GENOMIC DNA]</scope>
    <source>
        <strain evidence="2">Cupriavidus taiwanensis LMG 19425</strain>
        <plasmid evidence="3">Plasmid ii</plasmid>
    </source>
</reference>
<geneLocation type="plasmid" evidence="2">
    <name>II</name>
</geneLocation>
<gene>
    <name evidence="2" type="ORF">CT19425_MP50171</name>
</gene>
<feature type="compositionally biased region" description="Low complexity" evidence="1">
    <location>
        <begin position="249"/>
        <end position="264"/>
    </location>
</feature>
<protein>
    <submittedName>
        <fullName evidence="2">Uncharacterized protein</fullName>
    </submittedName>
</protein>
<evidence type="ECO:0000313" key="3">
    <source>
        <dbReference type="Proteomes" id="UP000255505"/>
    </source>
</evidence>
<dbReference type="InterPro" id="IPR011990">
    <property type="entry name" value="TPR-like_helical_dom_sf"/>
</dbReference>
<feature type="region of interest" description="Disordered" evidence="1">
    <location>
        <begin position="232"/>
        <end position="277"/>
    </location>
</feature>
<sequence length="277" mass="29769">MVENYQKVLMLTISSNRLSAVSGRVYYSGQFWFNTVLAFLAFGIFPSANLAKATPESPRRNLELSQRLAVNDYKPKSGIQRTLVMLASSAVLLAGCATSNPGPQTDESFKQSMSEAEAALTSGQRDQALSLFEQIAKNNPTREEPWSRMAQIQFGAEHYPQAIVAAEEALQRDATDRKAKSVLAVSGLRVARRSLQELRADSALAGDVRSDAQLLAQMLRDTLGEQVLFPRDKNAAPVAKPAPRRRAAPAKPTAAAAQPAQPAASGGGSADPFGALR</sequence>